<evidence type="ECO:0000313" key="2">
    <source>
        <dbReference type="Proteomes" id="UP000074914"/>
    </source>
</evidence>
<proteinExistence type="predicted"/>
<dbReference type="Proteomes" id="UP000074914">
    <property type="component" value="Chromosome"/>
</dbReference>
<gene>
    <name evidence="1" type="ORF">CPter291_1430</name>
</gene>
<organism evidence="1 2">
    <name type="scientific">Collimonas pratensis</name>
    <dbReference type="NCBI Taxonomy" id="279113"/>
    <lineage>
        <taxon>Bacteria</taxon>
        <taxon>Pseudomonadati</taxon>
        <taxon>Pseudomonadota</taxon>
        <taxon>Betaproteobacteria</taxon>
        <taxon>Burkholderiales</taxon>
        <taxon>Oxalobacteraceae</taxon>
        <taxon>Collimonas</taxon>
    </lineage>
</organism>
<dbReference type="EMBL" id="CP013236">
    <property type="protein sequence ID" value="AMP13705.1"/>
    <property type="molecule type" value="Genomic_DNA"/>
</dbReference>
<reference evidence="1 2" key="1">
    <citation type="submission" date="2015-11" db="EMBL/GenBank/DDBJ databases">
        <title>Exploring the genomic traits of fungus-feeding bacterial genus Collimonas.</title>
        <authorList>
            <person name="Song C."/>
            <person name="Schmidt R."/>
            <person name="de Jager V."/>
            <person name="Krzyzanowska D."/>
            <person name="Jongedijk E."/>
            <person name="Cankar K."/>
            <person name="Beekwilder J."/>
            <person name="van Veen A."/>
            <person name="de Boer W."/>
            <person name="van Veen J.A."/>
            <person name="Garbeva P."/>
        </authorList>
    </citation>
    <scope>NUCLEOTIDE SEQUENCE [LARGE SCALE GENOMIC DNA]</scope>
    <source>
        <strain evidence="1 2">Ter291</strain>
    </source>
</reference>
<accession>A0ABN4M7Z7</accession>
<name>A0ABN4M7Z7_9BURK</name>
<keyword evidence="2" id="KW-1185">Reference proteome</keyword>
<protein>
    <submittedName>
        <fullName evidence="1">Uncharacterized protein</fullName>
    </submittedName>
</protein>
<evidence type="ECO:0000313" key="1">
    <source>
        <dbReference type="EMBL" id="AMP13705.1"/>
    </source>
</evidence>
<sequence length="44" mass="5152">MFDLIIARTTAANSLQLNAYVFDFLTIRYCQIRYKSFSSRGRAE</sequence>